<accession>A0A5N6L0Y8</accession>
<reference evidence="1 2" key="1">
    <citation type="submission" date="2019-06" db="EMBL/GenBank/DDBJ databases">
        <title>A chromosomal-level reference genome of Carpinus fangiana (Coryloideae, Betulaceae).</title>
        <authorList>
            <person name="Yang X."/>
            <person name="Wang Z."/>
            <person name="Zhang L."/>
            <person name="Hao G."/>
            <person name="Liu J."/>
            <person name="Yang Y."/>
        </authorList>
    </citation>
    <scope>NUCLEOTIDE SEQUENCE [LARGE SCALE GENOMIC DNA]</scope>
    <source>
        <strain evidence="1">Cfa_2016G</strain>
        <tissue evidence="1">Leaf</tissue>
    </source>
</reference>
<organism evidence="1 2">
    <name type="scientific">Carpinus fangiana</name>
    <dbReference type="NCBI Taxonomy" id="176857"/>
    <lineage>
        <taxon>Eukaryota</taxon>
        <taxon>Viridiplantae</taxon>
        <taxon>Streptophyta</taxon>
        <taxon>Embryophyta</taxon>
        <taxon>Tracheophyta</taxon>
        <taxon>Spermatophyta</taxon>
        <taxon>Magnoliopsida</taxon>
        <taxon>eudicotyledons</taxon>
        <taxon>Gunneridae</taxon>
        <taxon>Pentapetalae</taxon>
        <taxon>rosids</taxon>
        <taxon>fabids</taxon>
        <taxon>Fagales</taxon>
        <taxon>Betulaceae</taxon>
        <taxon>Carpinus</taxon>
    </lineage>
</organism>
<sequence length="213" mass="24050">MNSSPLVLTSDRLMERIDWIRNKDMGNWTGIAQLNGFYRHQIPSILQLLLMKGPPIDMKMHLPFGWMGTAEDDLGDEGSRSFFLALLTLERREISENMDRCALGHGNGRETKKMLIAIHPIYASEQETWEEKYLLLSFHSLVFHPLGAIAIAGRQGATRALLCPADPANRVGKQRRERTNDKKSFNLRTAAAKLEHTLFAHYKPGPGTDIKPA</sequence>
<comment type="caution">
    <text evidence="1">The sequence shown here is derived from an EMBL/GenBank/DDBJ whole genome shotgun (WGS) entry which is preliminary data.</text>
</comment>
<name>A0A5N6L0Y8_9ROSI</name>
<keyword evidence="2" id="KW-1185">Reference proteome</keyword>
<dbReference type="AlphaFoldDB" id="A0A5N6L0Y8"/>
<proteinExistence type="predicted"/>
<gene>
    <name evidence="1" type="ORF">FH972_025284</name>
</gene>
<dbReference type="Proteomes" id="UP000327013">
    <property type="component" value="Unassembled WGS sequence"/>
</dbReference>
<evidence type="ECO:0000313" key="2">
    <source>
        <dbReference type="Proteomes" id="UP000327013"/>
    </source>
</evidence>
<dbReference type="OrthoDB" id="1832434at2759"/>
<dbReference type="EMBL" id="VIBQ01000043">
    <property type="protein sequence ID" value="KAB8468450.1"/>
    <property type="molecule type" value="Genomic_DNA"/>
</dbReference>
<protein>
    <submittedName>
        <fullName evidence="1">Uncharacterized protein</fullName>
    </submittedName>
</protein>
<evidence type="ECO:0000313" key="1">
    <source>
        <dbReference type="EMBL" id="KAB8468450.1"/>
    </source>
</evidence>